<comment type="caution">
    <text evidence="2">The sequence shown here is derived from an EMBL/GenBank/DDBJ whole genome shotgun (WGS) entry which is preliminary data.</text>
</comment>
<evidence type="ECO:0008006" key="4">
    <source>
        <dbReference type="Google" id="ProtNLM"/>
    </source>
</evidence>
<dbReference type="RefSeq" id="WP_193122948.1">
    <property type="nucleotide sequence ID" value="NZ_JADBGI010000014.1"/>
</dbReference>
<evidence type="ECO:0000313" key="3">
    <source>
        <dbReference type="Proteomes" id="UP000806528"/>
    </source>
</evidence>
<dbReference type="EMBL" id="JADBGI010000014">
    <property type="protein sequence ID" value="MBE3000334.1"/>
    <property type="molecule type" value="Genomic_DNA"/>
</dbReference>
<feature type="region of interest" description="Disordered" evidence="1">
    <location>
        <begin position="1"/>
        <end position="21"/>
    </location>
</feature>
<evidence type="ECO:0000256" key="1">
    <source>
        <dbReference type="SAM" id="MobiDB-lite"/>
    </source>
</evidence>
<reference evidence="2 3" key="1">
    <citation type="submission" date="2020-09" db="EMBL/GenBank/DDBJ databases">
        <title>Diversity and distribution of actinomycetes associated with coral in the coast of Hainan.</title>
        <authorList>
            <person name="Li F."/>
        </authorList>
    </citation>
    <scope>NUCLEOTIDE SEQUENCE [LARGE SCALE GENOMIC DNA]</scope>
    <source>
        <strain evidence="2 3">HNM0947</strain>
    </source>
</reference>
<sequence>MLTHPDDHPRSTAVGPATGVRPARPARALTVLAVADTEARVRLSAAMLGAVPGEGHTVGLAVLNGPHAPAPARLRAALRSTPQADRHVPVLTRSRLRSLVRKRRPDAVLLNCSADRVAELAPLLETGTGGRRPALVSALAPLSSEVTEAELRARARTDLLVVHSHRELAACADLAARTGVHVGTALATLPYLPRTRRSFPLVPRQAVVPAPNRIVFAAQAGVPAARADRERVLTALSELARARPDLEVVVALDDAEAGEEGVPEAHPYPRLWRALVENGRAGADDLVFRSGVPASRLARPRGFVTVSSPTVLEAVAREVPVVLLSDFGVGEDLRNTAFEGSGALGTLADVRAARFRAPSPYWAVRTYFHPGTDDDWAERFDALIDRARGGQLGPVGAVEGGGRAHGARTWARNLRTALTACGRLRAALHRAPGA</sequence>
<dbReference type="InterPro" id="IPR046561">
    <property type="entry name" value="DUF6716"/>
</dbReference>
<protein>
    <recommendedName>
        <fullName evidence="4">Glycosyltransferase</fullName>
    </recommendedName>
</protein>
<name>A0ABR9P940_9ACTN</name>
<gene>
    <name evidence="2" type="ORF">IDM40_16730</name>
</gene>
<dbReference type="Proteomes" id="UP000806528">
    <property type="component" value="Unassembled WGS sequence"/>
</dbReference>
<proteinExistence type="predicted"/>
<feature type="compositionally biased region" description="Basic and acidic residues" evidence="1">
    <location>
        <begin position="1"/>
        <end position="10"/>
    </location>
</feature>
<evidence type="ECO:0000313" key="2">
    <source>
        <dbReference type="EMBL" id="MBE3000334.1"/>
    </source>
</evidence>
<organism evidence="2 3">
    <name type="scientific">Nocardiopsis coralli</name>
    <dbReference type="NCBI Taxonomy" id="2772213"/>
    <lineage>
        <taxon>Bacteria</taxon>
        <taxon>Bacillati</taxon>
        <taxon>Actinomycetota</taxon>
        <taxon>Actinomycetes</taxon>
        <taxon>Streptosporangiales</taxon>
        <taxon>Nocardiopsidaceae</taxon>
        <taxon>Nocardiopsis</taxon>
    </lineage>
</organism>
<dbReference type="Pfam" id="PF20471">
    <property type="entry name" value="DUF6716"/>
    <property type="match status" value="1"/>
</dbReference>
<keyword evidence="3" id="KW-1185">Reference proteome</keyword>
<accession>A0ABR9P940</accession>